<sequence length="383" mass="44469">MTFEPDACSHLVDNDLEGALKALEVDMEDPYADYAVVKRTWIPQMHRRSLPQYMEESPDPPTFRPKDPRDALEFLQQYENDYPGQNSYRNDRPMPQEPTYLTTDDLVQMYPIIKFLNDLHLTPGEIRQFLSPKNYEKLSEVLARFDQRLEEEDDSQKLLNLRLADEDEFETNYPDERFTLKYNTPDNFRAGWESKDSLSFKGLENEIPESRVYFDEDDEQEQNENGDYGSGNFLAPEEIVGERKMNYNNYNVPTEREIFRELEKETGRKSGMNKPHPGVYTEGGVVWSPPLERKFRQTIKDKLKAVTGIEITSVGVGDSYKAHYVTTLSMPAANSDTRTDNNNMTPYVSQRSSSKSLWDTDYNINHSGKMISDFCILAWSQTN</sequence>
<dbReference type="AlphaFoldDB" id="A0AAV8Y9Y2"/>
<proteinExistence type="predicted"/>
<organism evidence="2 3">
    <name type="scientific">Aromia moschata</name>
    <dbReference type="NCBI Taxonomy" id="1265417"/>
    <lineage>
        <taxon>Eukaryota</taxon>
        <taxon>Metazoa</taxon>
        <taxon>Ecdysozoa</taxon>
        <taxon>Arthropoda</taxon>
        <taxon>Hexapoda</taxon>
        <taxon>Insecta</taxon>
        <taxon>Pterygota</taxon>
        <taxon>Neoptera</taxon>
        <taxon>Endopterygota</taxon>
        <taxon>Coleoptera</taxon>
        <taxon>Polyphaga</taxon>
        <taxon>Cucujiformia</taxon>
        <taxon>Chrysomeloidea</taxon>
        <taxon>Cerambycidae</taxon>
        <taxon>Cerambycinae</taxon>
        <taxon>Callichromatini</taxon>
        <taxon>Aromia</taxon>
    </lineage>
</organism>
<accession>A0AAV8Y9Y2</accession>
<evidence type="ECO:0000256" key="1">
    <source>
        <dbReference type="SAM" id="MobiDB-lite"/>
    </source>
</evidence>
<evidence type="ECO:0000313" key="2">
    <source>
        <dbReference type="EMBL" id="KAJ8947759.1"/>
    </source>
</evidence>
<dbReference type="EMBL" id="JAPWTK010000153">
    <property type="protein sequence ID" value="KAJ8947759.1"/>
    <property type="molecule type" value="Genomic_DNA"/>
</dbReference>
<dbReference type="Proteomes" id="UP001162162">
    <property type="component" value="Unassembled WGS sequence"/>
</dbReference>
<feature type="region of interest" description="Disordered" evidence="1">
    <location>
        <begin position="213"/>
        <end position="233"/>
    </location>
</feature>
<gene>
    <name evidence="2" type="ORF">NQ318_010353</name>
</gene>
<keyword evidence="3" id="KW-1185">Reference proteome</keyword>
<name>A0AAV8Y9Y2_9CUCU</name>
<reference evidence="2" key="1">
    <citation type="journal article" date="2023" name="Insect Mol. Biol.">
        <title>Genome sequencing provides insights into the evolution of gene families encoding plant cell wall-degrading enzymes in longhorned beetles.</title>
        <authorList>
            <person name="Shin N.R."/>
            <person name="Okamura Y."/>
            <person name="Kirsch R."/>
            <person name="Pauchet Y."/>
        </authorList>
    </citation>
    <scope>NUCLEOTIDE SEQUENCE</scope>
    <source>
        <strain evidence="2">AMC_N1</strain>
    </source>
</reference>
<protein>
    <submittedName>
        <fullName evidence="2">Uncharacterized protein</fullName>
    </submittedName>
</protein>
<feature type="compositionally biased region" description="Acidic residues" evidence="1">
    <location>
        <begin position="215"/>
        <end position="224"/>
    </location>
</feature>
<comment type="caution">
    <text evidence="2">The sequence shown here is derived from an EMBL/GenBank/DDBJ whole genome shotgun (WGS) entry which is preliminary data.</text>
</comment>
<evidence type="ECO:0000313" key="3">
    <source>
        <dbReference type="Proteomes" id="UP001162162"/>
    </source>
</evidence>